<proteinExistence type="predicted"/>
<evidence type="ECO:0000259" key="7">
    <source>
        <dbReference type="Pfam" id="PF22544"/>
    </source>
</evidence>
<evidence type="ECO:0000256" key="4">
    <source>
        <dbReference type="ARBA" id="ARBA00023069"/>
    </source>
</evidence>
<dbReference type="InterPro" id="IPR053879">
    <property type="entry name" value="HYDIN_VesB_CFA65-like_Ig"/>
</dbReference>
<comment type="caution">
    <text evidence="8">The sequence shown here is derived from an EMBL/GenBank/DDBJ whole genome shotgun (WGS) entry which is preliminary data.</text>
</comment>
<protein>
    <submittedName>
        <fullName evidence="8">WD40 repeat protein</fullName>
    </submittedName>
</protein>
<dbReference type="Gene3D" id="2.120.10.30">
    <property type="entry name" value="TolB, C-terminal domain"/>
    <property type="match status" value="1"/>
</dbReference>
<keyword evidence="5" id="KW-0966">Cell projection</keyword>
<sequence>MHRALKPALAAALAAITLPFIAHAAFGDEATTTPTAQVFPTRQGIGVTWNSVGASSYRVERQQAGADWAQVSGPLGASTVSWVDDYLGIGETASYRVVATTDDEAATSSAVTATRSTETPAVGDVDVLSLDAEPGTTWLDDETADAVTASAPAGGSRTLAAGTVKVRLPAFITGPGNYSLTPSELELTQGDHSCTANGYLSVRAVAYTAALELDTLSASLRVTGCAGTAGINTVELRYHSTFGYQALSVTPEKYDYGKVRYNVASSAPFTVKNTGTDPVQITGITVANELIEWRQDPAAPHDCPSTLAPAASCTVSVRFMPQTPGPKSTTLTIQDTTASGRHIVTLTGYGVDVAAAQNVAVRSTYNGHTVSWRSLQTAGGTAVLGYNLHKYLNGVETVEWFPVKASTDDFVVVRSSTEPGTEYAVSLVNEVGEGPVSTRLPVPRAVEQVVITQGEPDSRDLVAADEFGNVVPFPADPNSVRPKEAVTSSPDGRSLAYVSGTTERALWTQTVTPGLLGVPVKLWSSTAPITHLSWSPDGTRIAFQAPENTTPCVYLIAATGGTPTKVACQVSSPSWMPDARTLVVSDHRLTPSRLATIAATAGGTRISTLPGDAEVAAGRPVRASADGRYVAFGDGSTVRLAGMTERRSPSLDSEVRAIAWAGARILTLTAGGRVYELGMDGGDLYMYNGLARETNTNRSDLTWQHPGVTIKPTPAVMGPNISVPFDSSAFAAGTRFYCKVEGSFEPEEPCTSPFTGTELRSGNYQVIVRASTPDGSGAAGWRNITVDADGPVARMVTPAYQSSVAATATLTVSATDPNGIASYDVQYRRATSAGPYGDPVQPWTNTTATSMNLAVAAGYEYCVSVRAKDKLGNIGQWSTQRCFSRPLDDRSMSLATTGWTRATGSTFYYGTTTQTTAYGKALTRTVQGKRFFLVATRCPTCGSVAVYAGNRYLTTVNLAYPTTHKQVLLGLPVQSTLFSGTLKLVSASSGKLVQIDGLAVGRS</sequence>
<dbReference type="Proteomes" id="UP000295060">
    <property type="component" value="Unassembled WGS sequence"/>
</dbReference>
<evidence type="ECO:0000256" key="5">
    <source>
        <dbReference type="ARBA" id="ARBA00023273"/>
    </source>
</evidence>
<dbReference type="EMBL" id="SODU01000006">
    <property type="protein sequence ID" value="TDW79691.1"/>
    <property type="molecule type" value="Genomic_DNA"/>
</dbReference>
<name>A0ABY2F447_9ACTN</name>
<dbReference type="NCBIfam" id="NF012200">
    <property type="entry name" value="choice_anch_D"/>
    <property type="match status" value="1"/>
</dbReference>
<comment type="subcellular location">
    <subcellularLocation>
        <location evidence="1">Cell projection</location>
        <location evidence="1">Cilium</location>
    </subcellularLocation>
    <subcellularLocation>
        <location evidence="2">Cytoplasm</location>
    </subcellularLocation>
</comment>
<evidence type="ECO:0000256" key="1">
    <source>
        <dbReference type="ARBA" id="ARBA00004138"/>
    </source>
</evidence>
<keyword evidence="6" id="KW-0732">Signal</keyword>
<dbReference type="SUPFAM" id="SSF69304">
    <property type="entry name" value="Tricorn protease N-terminal domain"/>
    <property type="match status" value="1"/>
</dbReference>
<dbReference type="SUPFAM" id="SSF49265">
    <property type="entry name" value="Fibronectin type III"/>
    <property type="match status" value="2"/>
</dbReference>
<keyword evidence="9" id="KW-1185">Reference proteome</keyword>
<dbReference type="Gene3D" id="2.60.40.10">
    <property type="entry name" value="Immunoglobulins"/>
    <property type="match status" value="3"/>
</dbReference>
<feature type="domain" description="HYDIN/VesB/CFA65-like Ig-like" evidence="7">
    <location>
        <begin position="247"/>
        <end position="347"/>
    </location>
</feature>
<accession>A0ABY2F447</accession>
<dbReference type="InterPro" id="IPR011659">
    <property type="entry name" value="WD40"/>
</dbReference>
<dbReference type="RefSeq" id="WP_134133331.1">
    <property type="nucleotide sequence ID" value="NZ_SODU01000006.1"/>
</dbReference>
<keyword evidence="4" id="KW-0969">Cilium</keyword>
<evidence type="ECO:0000256" key="6">
    <source>
        <dbReference type="SAM" id="SignalP"/>
    </source>
</evidence>
<evidence type="ECO:0000256" key="3">
    <source>
        <dbReference type="ARBA" id="ARBA00022490"/>
    </source>
</evidence>
<evidence type="ECO:0000313" key="8">
    <source>
        <dbReference type="EMBL" id="TDW79691.1"/>
    </source>
</evidence>
<organism evidence="8 9">
    <name type="scientific">Kribbella pratensis</name>
    <dbReference type="NCBI Taxonomy" id="2512112"/>
    <lineage>
        <taxon>Bacteria</taxon>
        <taxon>Bacillati</taxon>
        <taxon>Actinomycetota</taxon>
        <taxon>Actinomycetes</taxon>
        <taxon>Propionibacteriales</taxon>
        <taxon>Kribbellaceae</taxon>
        <taxon>Kribbella</taxon>
    </lineage>
</organism>
<dbReference type="Pfam" id="PF07676">
    <property type="entry name" value="PD40"/>
    <property type="match status" value="1"/>
</dbReference>
<dbReference type="InterPro" id="IPR011042">
    <property type="entry name" value="6-blade_b-propeller_TolB-like"/>
</dbReference>
<evidence type="ECO:0000313" key="9">
    <source>
        <dbReference type="Proteomes" id="UP000295060"/>
    </source>
</evidence>
<dbReference type="InterPro" id="IPR013783">
    <property type="entry name" value="Ig-like_fold"/>
</dbReference>
<reference evidence="8 9" key="1">
    <citation type="submission" date="2019-03" db="EMBL/GenBank/DDBJ databases">
        <title>Genomic Encyclopedia of Type Strains, Phase III (KMG-III): the genomes of soil and plant-associated and newly described type strains.</title>
        <authorList>
            <person name="Whitman W."/>
        </authorList>
    </citation>
    <scope>NUCLEOTIDE SEQUENCE [LARGE SCALE GENOMIC DNA]</scope>
    <source>
        <strain evidence="8 9">VKMAc-2574</strain>
    </source>
</reference>
<dbReference type="Pfam" id="PF22544">
    <property type="entry name" value="HYDIN_VesB_CFA65-like_Ig"/>
    <property type="match status" value="1"/>
</dbReference>
<feature type="chain" id="PRO_5046485598" evidence="6">
    <location>
        <begin position="25"/>
        <end position="1003"/>
    </location>
</feature>
<keyword evidence="3" id="KW-0963">Cytoplasm</keyword>
<gene>
    <name evidence="8" type="ORF">EV137_8031</name>
</gene>
<dbReference type="InterPro" id="IPR036116">
    <property type="entry name" value="FN3_sf"/>
</dbReference>
<feature type="signal peptide" evidence="6">
    <location>
        <begin position="1"/>
        <end position="24"/>
    </location>
</feature>
<evidence type="ECO:0000256" key="2">
    <source>
        <dbReference type="ARBA" id="ARBA00004496"/>
    </source>
</evidence>